<accession>A0ABQ5ELR1</accession>
<dbReference type="PANTHER" id="PTHR11439:SF495">
    <property type="entry name" value="REVERSE TRANSCRIPTASE, RNA-DEPENDENT DNA POLYMERASE-RELATED"/>
    <property type="match status" value="1"/>
</dbReference>
<dbReference type="InterPro" id="IPR013103">
    <property type="entry name" value="RVT_2"/>
</dbReference>
<reference evidence="3" key="2">
    <citation type="submission" date="2022-01" db="EMBL/GenBank/DDBJ databases">
        <authorList>
            <person name="Yamashiro T."/>
            <person name="Shiraishi A."/>
            <person name="Satake H."/>
            <person name="Nakayama K."/>
        </authorList>
    </citation>
    <scope>NUCLEOTIDE SEQUENCE</scope>
</reference>
<keyword evidence="4" id="KW-1185">Reference proteome</keyword>
<dbReference type="Gene3D" id="3.30.420.10">
    <property type="entry name" value="Ribonuclease H-like superfamily/Ribonuclease H"/>
    <property type="match status" value="1"/>
</dbReference>
<dbReference type="CDD" id="cd09272">
    <property type="entry name" value="RNase_HI_RT_Ty1"/>
    <property type="match status" value="1"/>
</dbReference>
<evidence type="ECO:0000313" key="4">
    <source>
        <dbReference type="Proteomes" id="UP001151760"/>
    </source>
</evidence>
<feature type="compositionally biased region" description="Basic and acidic residues" evidence="1">
    <location>
        <begin position="1309"/>
        <end position="1324"/>
    </location>
</feature>
<dbReference type="InterPro" id="IPR054722">
    <property type="entry name" value="PolX-like_BBD"/>
</dbReference>
<evidence type="ECO:0000259" key="2">
    <source>
        <dbReference type="PROSITE" id="PS50994"/>
    </source>
</evidence>
<dbReference type="EMBL" id="BQNB010016442">
    <property type="protein sequence ID" value="GJT51859.1"/>
    <property type="molecule type" value="Genomic_DNA"/>
</dbReference>
<feature type="region of interest" description="Disordered" evidence="1">
    <location>
        <begin position="1294"/>
        <end position="1324"/>
    </location>
</feature>
<name>A0ABQ5ELR1_9ASTR</name>
<evidence type="ECO:0000313" key="3">
    <source>
        <dbReference type="EMBL" id="GJT51859.1"/>
    </source>
</evidence>
<feature type="compositionally biased region" description="Low complexity" evidence="1">
    <location>
        <begin position="555"/>
        <end position="568"/>
    </location>
</feature>
<reference evidence="3" key="1">
    <citation type="journal article" date="2022" name="Int. J. Mol. Sci.">
        <title>Draft Genome of Tanacetum Coccineum: Genomic Comparison of Closely Related Tanacetum-Family Plants.</title>
        <authorList>
            <person name="Yamashiro T."/>
            <person name="Shiraishi A."/>
            <person name="Nakayama K."/>
            <person name="Satake H."/>
        </authorList>
    </citation>
    <scope>NUCLEOTIDE SEQUENCE</scope>
</reference>
<feature type="compositionally biased region" description="Low complexity" evidence="1">
    <location>
        <begin position="1295"/>
        <end position="1307"/>
    </location>
</feature>
<dbReference type="InterPro" id="IPR012337">
    <property type="entry name" value="RNaseH-like_sf"/>
</dbReference>
<dbReference type="InterPro" id="IPR036397">
    <property type="entry name" value="RNaseH_sf"/>
</dbReference>
<dbReference type="PANTHER" id="PTHR11439">
    <property type="entry name" value="GAG-POL-RELATED RETROTRANSPOSON"/>
    <property type="match status" value="1"/>
</dbReference>
<comment type="caution">
    <text evidence="3">The sequence shown here is derived from an EMBL/GenBank/DDBJ whole genome shotgun (WGS) entry which is preliminary data.</text>
</comment>
<gene>
    <name evidence="3" type="ORF">Tco_0978016</name>
</gene>
<dbReference type="InterPro" id="IPR001584">
    <property type="entry name" value="Integrase_cat-core"/>
</dbReference>
<proteinExistence type="predicted"/>
<dbReference type="Pfam" id="PF22936">
    <property type="entry name" value="Pol_BBD"/>
    <property type="match status" value="1"/>
</dbReference>
<dbReference type="Proteomes" id="UP001151760">
    <property type="component" value="Unassembled WGS sequence"/>
</dbReference>
<dbReference type="Pfam" id="PF07727">
    <property type="entry name" value="RVT_2"/>
    <property type="match status" value="1"/>
</dbReference>
<dbReference type="PROSITE" id="PS50994">
    <property type="entry name" value="INTEGRASE"/>
    <property type="match status" value="1"/>
</dbReference>
<protein>
    <submittedName>
        <fullName evidence="3">Ribonuclease H-like domain-containing protein</fullName>
    </submittedName>
</protein>
<dbReference type="InterPro" id="IPR025724">
    <property type="entry name" value="GAG-pre-integrase_dom"/>
</dbReference>
<dbReference type="InterPro" id="IPR057670">
    <property type="entry name" value="SH3_retrovirus"/>
</dbReference>
<feature type="region of interest" description="Disordered" evidence="1">
    <location>
        <begin position="514"/>
        <end position="568"/>
    </location>
</feature>
<evidence type="ECO:0000256" key="1">
    <source>
        <dbReference type="SAM" id="MobiDB-lite"/>
    </source>
</evidence>
<sequence>MVPRAVLMKSGLVSVNTARQVNAAHTKTTVNAASPMSHLSKTTHSTVKRPIHTNTTFKNSNFNQRVNTVRDKNVNTARPKVVVNVVKGNNVNAVKASACWVWKPKTKVLDHVSKHNSASITLKKFDYGNPQMDLQDKGVIDSGCSRHMTGNMSYLTNYEEIDGGYVAFGGNPKGGKITRKCTIKTGNLDFKNVYFVRELKFNLFSVSQMCDKKNNVLFNDTECIVLSPNFKLIDESQVLLRVPRKNNMYSVDLKNIVPKEGLTCLFAKATSDESKFWHRRLGHLNFKTMNKLVKGNLVRGLPSKLFKNDETCVACQKGKQHIASYKLFEMKAVLRQFSVARTPQQNRVAERRNRTLIEAARTMLADSKLPTTFWAEAVNTACYVQNKVLVVKPHNKTSYELFHGRTPTLSFMRPFGCPVTILNTIDHLGKFDGKADEGFFVGYSLNSKAFRVFNSRTRIVEENLHIRFSESTPNVVGSGPDWLFDIDALTRTMNYDPIVADYILLPLWTANPPYSQDPKSSHDDGSKPSSDDGKKVDEDPRKDSECNDQEKEDNVNSTNNVNAASTNEVNVVGGKTSIELPVDINMPDLEDYSIFDFTRDNEDVGAEADINNLDTTIQVTPIPTTRINKDHPLDQLQEVWTLVDLPNEKRDIGSKWVFRNKKDERGIVKRNKARLVAQGYTQEEGIDYDEVFARIEAIRLFLAYASFKDFVVYQMDVKSAFLYGKIKEEVYVCQTPRFEDPDFPDRVYKEIQKPLLKDENGEEVDVHMYRLMIGSLMYLTSSRPDIMFAVCACARYQVNPKVSHLHAVKRIFRYLKGQPKLGLWYPKDSPFNLVAYTDSDYARASLDMKSTTGGCQFLGCRLISLQCKKQTVVANSTTEAEYVAALSCYRQVLLIQNQLLDYGPTQMTTLKFVDTHNMVAFLSKPAESDGFEQIVDFLNAQPIRYALTVNPTIYISCIEQFWSTGMVKTINGEVQLHALVDGNKIIISEASVRRDLKLEDEKENFCVQSQMMASIPMIFPSANSMEYSVSTVDGTMPLKWLILAEVRLLSTGFHVLAIISSFALTLGLLEVLSVPQSSDPIDNVADEAVHKELGDSLVRAATTASSLEAEQDSGGGPRCQETMGDTIAQTKFENVSKHSNDSLLARDNEIASLKRRVNKLEKKRSSRTHKLKRLYKFGLTARVESSRDEESLGEDASKQGRINAIDADEEITLVNVQDDADNEMFDVNVLGSEEVFVAGQNENVVEEVVDAAQVSTAATIVTITTEEITLAQALEALKTLKPKVKGIVFQKPGKSTTTTTISSQQSQDKMIEEPVKPMKKKDQISFDEETTLKLQVKFDEEERLAREKAEKEEEANMPR</sequence>
<dbReference type="Pfam" id="PF25597">
    <property type="entry name" value="SH3_retrovirus"/>
    <property type="match status" value="1"/>
</dbReference>
<dbReference type="SUPFAM" id="SSF53098">
    <property type="entry name" value="Ribonuclease H-like"/>
    <property type="match status" value="1"/>
</dbReference>
<feature type="compositionally biased region" description="Basic and acidic residues" evidence="1">
    <location>
        <begin position="519"/>
        <end position="554"/>
    </location>
</feature>
<dbReference type="Pfam" id="PF13976">
    <property type="entry name" value="gag_pre-integrs"/>
    <property type="match status" value="1"/>
</dbReference>
<organism evidence="3 4">
    <name type="scientific">Tanacetum coccineum</name>
    <dbReference type="NCBI Taxonomy" id="301880"/>
    <lineage>
        <taxon>Eukaryota</taxon>
        <taxon>Viridiplantae</taxon>
        <taxon>Streptophyta</taxon>
        <taxon>Embryophyta</taxon>
        <taxon>Tracheophyta</taxon>
        <taxon>Spermatophyta</taxon>
        <taxon>Magnoliopsida</taxon>
        <taxon>eudicotyledons</taxon>
        <taxon>Gunneridae</taxon>
        <taxon>Pentapetalae</taxon>
        <taxon>asterids</taxon>
        <taxon>campanulids</taxon>
        <taxon>Asterales</taxon>
        <taxon>Asteraceae</taxon>
        <taxon>Asteroideae</taxon>
        <taxon>Anthemideae</taxon>
        <taxon>Anthemidinae</taxon>
        <taxon>Tanacetum</taxon>
    </lineage>
</organism>
<feature type="domain" description="Integrase catalytic" evidence="2">
    <location>
        <begin position="239"/>
        <end position="415"/>
    </location>
</feature>